<proteinExistence type="predicted"/>
<feature type="compositionally biased region" description="Polar residues" evidence="1">
    <location>
        <begin position="8"/>
        <end position="20"/>
    </location>
</feature>
<evidence type="ECO:0000313" key="2">
    <source>
        <dbReference type="EMBL" id="GFN96234.1"/>
    </source>
</evidence>
<evidence type="ECO:0000256" key="1">
    <source>
        <dbReference type="SAM" id="MobiDB-lite"/>
    </source>
</evidence>
<dbReference type="Proteomes" id="UP000735302">
    <property type="component" value="Unassembled WGS sequence"/>
</dbReference>
<keyword evidence="3" id="KW-1185">Reference proteome</keyword>
<name>A0AAV3ZNS8_9GAST</name>
<dbReference type="AlphaFoldDB" id="A0AAV3ZNS8"/>
<feature type="region of interest" description="Disordered" evidence="1">
    <location>
        <begin position="1"/>
        <end position="26"/>
    </location>
</feature>
<organism evidence="2 3">
    <name type="scientific">Plakobranchus ocellatus</name>
    <dbReference type="NCBI Taxonomy" id="259542"/>
    <lineage>
        <taxon>Eukaryota</taxon>
        <taxon>Metazoa</taxon>
        <taxon>Spiralia</taxon>
        <taxon>Lophotrochozoa</taxon>
        <taxon>Mollusca</taxon>
        <taxon>Gastropoda</taxon>
        <taxon>Heterobranchia</taxon>
        <taxon>Euthyneura</taxon>
        <taxon>Panpulmonata</taxon>
        <taxon>Sacoglossa</taxon>
        <taxon>Placobranchoidea</taxon>
        <taxon>Plakobranchidae</taxon>
        <taxon>Plakobranchus</taxon>
    </lineage>
</organism>
<comment type="caution">
    <text evidence="2">The sequence shown here is derived from an EMBL/GenBank/DDBJ whole genome shotgun (WGS) entry which is preliminary data.</text>
</comment>
<reference evidence="2 3" key="1">
    <citation type="journal article" date="2021" name="Elife">
        <title>Chloroplast acquisition without the gene transfer in kleptoplastic sea slugs, Plakobranchus ocellatus.</title>
        <authorList>
            <person name="Maeda T."/>
            <person name="Takahashi S."/>
            <person name="Yoshida T."/>
            <person name="Shimamura S."/>
            <person name="Takaki Y."/>
            <person name="Nagai Y."/>
            <person name="Toyoda A."/>
            <person name="Suzuki Y."/>
            <person name="Arimoto A."/>
            <person name="Ishii H."/>
            <person name="Satoh N."/>
            <person name="Nishiyama T."/>
            <person name="Hasebe M."/>
            <person name="Maruyama T."/>
            <person name="Minagawa J."/>
            <person name="Obokata J."/>
            <person name="Shigenobu S."/>
        </authorList>
    </citation>
    <scope>NUCLEOTIDE SEQUENCE [LARGE SCALE GENOMIC DNA]</scope>
</reference>
<protein>
    <submittedName>
        <fullName evidence="2">Uncharacterized protein</fullName>
    </submittedName>
</protein>
<evidence type="ECO:0000313" key="3">
    <source>
        <dbReference type="Proteomes" id="UP000735302"/>
    </source>
</evidence>
<gene>
    <name evidence="2" type="ORF">PoB_002274000</name>
</gene>
<dbReference type="EMBL" id="BLXT01002664">
    <property type="protein sequence ID" value="GFN96234.1"/>
    <property type="molecule type" value="Genomic_DNA"/>
</dbReference>
<sequence>MPGLPWSYTPSRGCGTSTGIDPSPIQRKLTSQLGSVGQHCSPVLGEGNGQRGTLMSDSHNCWALTTSTPGSTPSYRSHLTANKAPTLWEWSSQLFSAPEDSGG</sequence>
<accession>A0AAV3ZNS8</accession>